<evidence type="ECO:0000313" key="3">
    <source>
        <dbReference type="Proteomes" id="UP000008495"/>
    </source>
</evidence>
<dbReference type="Pfam" id="PF01168">
    <property type="entry name" value="Ala_racemase_N"/>
    <property type="match status" value="1"/>
</dbReference>
<dbReference type="PANTHER" id="PTHR28004">
    <property type="entry name" value="ZGC:162816-RELATED"/>
    <property type="match status" value="1"/>
</dbReference>
<dbReference type="Gene3D" id="3.20.20.10">
    <property type="entry name" value="Alanine racemase"/>
    <property type="match status" value="1"/>
</dbReference>
<accession>K6VVK5</accession>
<feature type="domain" description="Alanine racemase N-terminal" evidence="1">
    <location>
        <begin position="32"/>
        <end position="274"/>
    </location>
</feature>
<dbReference type="GO" id="GO:0036088">
    <property type="term" value="P:D-serine catabolic process"/>
    <property type="evidence" value="ECO:0007669"/>
    <property type="project" value="TreeGrafter"/>
</dbReference>
<dbReference type="GO" id="GO:0008721">
    <property type="term" value="F:D-serine ammonia-lyase activity"/>
    <property type="evidence" value="ECO:0007669"/>
    <property type="project" value="TreeGrafter"/>
</dbReference>
<dbReference type="InterPro" id="IPR029066">
    <property type="entry name" value="PLP-binding_barrel"/>
</dbReference>
<dbReference type="SUPFAM" id="SSF51419">
    <property type="entry name" value="PLP-binding barrel"/>
    <property type="match status" value="1"/>
</dbReference>
<protein>
    <recommendedName>
        <fullName evidence="1">Alanine racemase N-terminal domain-containing protein</fullName>
    </recommendedName>
</protein>
<comment type="caution">
    <text evidence="2">The sequence shown here is derived from an EMBL/GenBank/DDBJ whole genome shotgun (WGS) entry which is preliminary data.</text>
</comment>
<dbReference type="EMBL" id="BAGZ01000024">
    <property type="protein sequence ID" value="GAB79375.1"/>
    <property type="molecule type" value="Genomic_DNA"/>
</dbReference>
<gene>
    <name evidence="2" type="ORF">AUCHE_24_00300</name>
</gene>
<proteinExistence type="predicted"/>
<dbReference type="eggNOG" id="COG3616">
    <property type="taxonomic scope" value="Bacteria"/>
</dbReference>
<dbReference type="AlphaFoldDB" id="K6VVK5"/>
<dbReference type="PANTHER" id="PTHR28004:SF2">
    <property type="entry name" value="D-SERINE DEHYDRATASE"/>
    <property type="match status" value="1"/>
</dbReference>
<dbReference type="RefSeq" id="WP_006504133.1">
    <property type="nucleotide sequence ID" value="NZ_BAGZ01000024.1"/>
</dbReference>
<dbReference type="InterPro" id="IPR051466">
    <property type="entry name" value="D-amino_acid_metab_enzyme"/>
</dbReference>
<name>K6VVK5_9MICO</name>
<dbReference type="STRING" id="100225.SAMN05421595_3083"/>
<sequence>MSDDRDSPGEEVRAAVTAAHAAGLIRAPAAVVDLDAFTANAHLLRACAGDRPIRIASKSIRCRPLLERALAFPGFAGVMAFSPAEALWLADHPDSRFDDILVAYPNPERTAWAALTSSAGAAERITVMIDDDTQLGDTTDATTPIRICLDVDASLRIGPAHLGARRSPLRTPEQAAALARRLATRPGCRVTGLMFYDAQIAGLPDRSAPVRMMKALSDRDLRRRRSDVVAAVAAELDRLGAPPLRLVNGGGSGSLRTTGTDPCLTELAAGSGLYAPTAFDGYRGWTPRPALFLVTPVVRRPAPRMVTVFGGGYVASGQAGHSRLPRPVWPSGLRLTAAEGAGEVQTPLRVARGGRVPRVGELVWWRPTKAGEPLERFDRVFLVGGGRVCATAATYRGEGCAFG</sequence>
<organism evidence="2 3">
    <name type="scientific">Austwickia chelonae NBRC 105200</name>
    <dbReference type="NCBI Taxonomy" id="1184607"/>
    <lineage>
        <taxon>Bacteria</taxon>
        <taxon>Bacillati</taxon>
        <taxon>Actinomycetota</taxon>
        <taxon>Actinomycetes</taxon>
        <taxon>Micrococcales</taxon>
        <taxon>Dermatophilaceae</taxon>
        <taxon>Austwickia</taxon>
    </lineage>
</organism>
<evidence type="ECO:0000259" key="1">
    <source>
        <dbReference type="Pfam" id="PF01168"/>
    </source>
</evidence>
<dbReference type="InterPro" id="IPR001608">
    <property type="entry name" value="Ala_racemase_N"/>
</dbReference>
<reference evidence="2 3" key="1">
    <citation type="submission" date="2012-08" db="EMBL/GenBank/DDBJ databases">
        <title>Whole genome shotgun sequence of Austwickia chelonae NBRC 105200.</title>
        <authorList>
            <person name="Yoshida I."/>
            <person name="Hosoyama A."/>
            <person name="Tsuchikane K."/>
            <person name="Katsumata H."/>
            <person name="Ando Y."/>
            <person name="Ohji S."/>
            <person name="Hamada M."/>
            <person name="Tamura T."/>
            <person name="Yamazoe A."/>
            <person name="Yamazaki S."/>
            <person name="Fujita N."/>
        </authorList>
    </citation>
    <scope>NUCLEOTIDE SEQUENCE [LARGE SCALE GENOMIC DNA]</scope>
    <source>
        <strain evidence="2 3">NBRC 105200</strain>
    </source>
</reference>
<dbReference type="Proteomes" id="UP000008495">
    <property type="component" value="Unassembled WGS sequence"/>
</dbReference>
<evidence type="ECO:0000313" key="2">
    <source>
        <dbReference type="EMBL" id="GAB79375.1"/>
    </source>
</evidence>
<keyword evidence="3" id="KW-1185">Reference proteome</keyword>